<dbReference type="Proteomes" id="UP001147695">
    <property type="component" value="Unassembled WGS sequence"/>
</dbReference>
<reference evidence="1" key="1">
    <citation type="submission" date="2022-12" db="EMBL/GenBank/DDBJ databases">
        <authorList>
            <person name="Petersen C."/>
        </authorList>
    </citation>
    <scope>NUCLEOTIDE SEQUENCE</scope>
    <source>
        <strain evidence="1">IBT 35673</strain>
    </source>
</reference>
<reference evidence="1" key="2">
    <citation type="journal article" date="2023" name="IMA Fungus">
        <title>Comparative genomic study of the Penicillium genus elucidates a diverse pangenome and 15 lateral gene transfer events.</title>
        <authorList>
            <person name="Petersen C."/>
            <person name="Sorensen T."/>
            <person name="Nielsen M.R."/>
            <person name="Sondergaard T.E."/>
            <person name="Sorensen J.L."/>
            <person name="Fitzpatrick D.A."/>
            <person name="Frisvad J.C."/>
            <person name="Nielsen K.L."/>
        </authorList>
    </citation>
    <scope>NUCLEOTIDE SEQUENCE</scope>
    <source>
        <strain evidence="1">IBT 35673</strain>
    </source>
</reference>
<proteinExistence type="predicted"/>
<gene>
    <name evidence="1" type="ORF">N7452_001330</name>
</gene>
<name>A0A9W9R2B8_PENBR</name>
<sequence length="80" mass="9327">MKKSNMKSLVHVEDLTIEAEPAIDKHIEFIKNQMLWEYSQQLAVDRLRRRQERIAEARAAVAEYKARRPEEGGEEQVGCT</sequence>
<accession>A0A9W9R2B8</accession>
<dbReference type="EMBL" id="JAPZBQ010000001">
    <property type="protein sequence ID" value="KAJ5352356.1"/>
    <property type="molecule type" value="Genomic_DNA"/>
</dbReference>
<protein>
    <submittedName>
        <fullName evidence="1">Uncharacterized protein</fullName>
    </submittedName>
</protein>
<organism evidence="1 2">
    <name type="scientific">Penicillium brevicompactum</name>
    <dbReference type="NCBI Taxonomy" id="5074"/>
    <lineage>
        <taxon>Eukaryota</taxon>
        <taxon>Fungi</taxon>
        <taxon>Dikarya</taxon>
        <taxon>Ascomycota</taxon>
        <taxon>Pezizomycotina</taxon>
        <taxon>Eurotiomycetes</taxon>
        <taxon>Eurotiomycetidae</taxon>
        <taxon>Eurotiales</taxon>
        <taxon>Aspergillaceae</taxon>
        <taxon>Penicillium</taxon>
    </lineage>
</organism>
<evidence type="ECO:0000313" key="2">
    <source>
        <dbReference type="Proteomes" id="UP001147695"/>
    </source>
</evidence>
<evidence type="ECO:0000313" key="1">
    <source>
        <dbReference type="EMBL" id="KAJ5352356.1"/>
    </source>
</evidence>
<comment type="caution">
    <text evidence="1">The sequence shown here is derived from an EMBL/GenBank/DDBJ whole genome shotgun (WGS) entry which is preliminary data.</text>
</comment>
<dbReference type="AlphaFoldDB" id="A0A9W9R2B8"/>